<feature type="compositionally biased region" description="Basic and acidic residues" evidence="1">
    <location>
        <begin position="1"/>
        <end position="15"/>
    </location>
</feature>
<dbReference type="Proteomes" id="UP001448207">
    <property type="component" value="Unassembled WGS sequence"/>
</dbReference>
<accession>A0ABR3B571</accession>
<evidence type="ECO:0000256" key="1">
    <source>
        <dbReference type="SAM" id="MobiDB-lite"/>
    </source>
</evidence>
<organism evidence="2 3">
    <name type="scientific">Phycomyces blakesleeanus</name>
    <dbReference type="NCBI Taxonomy" id="4837"/>
    <lineage>
        <taxon>Eukaryota</taxon>
        <taxon>Fungi</taxon>
        <taxon>Fungi incertae sedis</taxon>
        <taxon>Mucoromycota</taxon>
        <taxon>Mucoromycotina</taxon>
        <taxon>Mucoromycetes</taxon>
        <taxon>Mucorales</taxon>
        <taxon>Phycomycetaceae</taxon>
        <taxon>Phycomyces</taxon>
    </lineage>
</organism>
<protein>
    <submittedName>
        <fullName evidence="2">Uncharacterized protein</fullName>
    </submittedName>
</protein>
<evidence type="ECO:0000313" key="2">
    <source>
        <dbReference type="EMBL" id="KAL0090376.1"/>
    </source>
</evidence>
<dbReference type="InterPro" id="IPR037652">
    <property type="entry name" value="Mim2"/>
</dbReference>
<keyword evidence="3" id="KW-1185">Reference proteome</keyword>
<reference evidence="2 3" key="1">
    <citation type="submission" date="2024-04" db="EMBL/GenBank/DDBJ databases">
        <title>Symmetric and asymmetric DNA N6-adenine methylation regulates different biological responses in Mucorales.</title>
        <authorList>
            <consortium name="Lawrence Berkeley National Laboratory"/>
            <person name="Lax C."/>
            <person name="Mondo S.J."/>
            <person name="Osorio-Concepcion M."/>
            <person name="Muszewska A."/>
            <person name="Corrochano-Luque M."/>
            <person name="Gutierrez G."/>
            <person name="Riley R."/>
            <person name="Lipzen A."/>
            <person name="Guo J."/>
            <person name="Hundley H."/>
            <person name="Amirebrahimi M."/>
            <person name="Ng V."/>
            <person name="Lorenzo-Gutierrez D."/>
            <person name="Binder U."/>
            <person name="Yang J."/>
            <person name="Song Y."/>
            <person name="Canovas D."/>
            <person name="Navarro E."/>
            <person name="Freitag M."/>
            <person name="Gabaldon T."/>
            <person name="Grigoriev I.V."/>
            <person name="Corrochano L.M."/>
            <person name="Nicolas F.E."/>
            <person name="Garre V."/>
        </authorList>
    </citation>
    <scope>NUCLEOTIDE SEQUENCE [LARGE SCALE GENOMIC DNA]</scope>
    <source>
        <strain evidence="2 3">L51</strain>
    </source>
</reference>
<proteinExistence type="predicted"/>
<sequence length="110" mass="12958">MMNENRYSELDRVPDIDDIDRSEDGDYGYERRYEASEDGYYSDDAEAEWEESKEQINALFSLVVFPFVGKWLGKKFSFWAWSRWLSYTPPVGSTSFLAVEWIDALKRLSS</sequence>
<dbReference type="PANTHER" id="PTHR28230">
    <property type="entry name" value="CHROMOSOME 1, WHOLE GENOME SHOTGUN SEQUENCE"/>
    <property type="match status" value="1"/>
</dbReference>
<dbReference type="Pfam" id="PF19117">
    <property type="entry name" value="Mim2"/>
    <property type="match status" value="1"/>
</dbReference>
<comment type="caution">
    <text evidence="2">The sequence shown here is derived from an EMBL/GenBank/DDBJ whole genome shotgun (WGS) entry which is preliminary data.</text>
</comment>
<gene>
    <name evidence="2" type="ORF">J3Q64DRAFT_1729551</name>
</gene>
<feature type="region of interest" description="Disordered" evidence="1">
    <location>
        <begin position="1"/>
        <end position="27"/>
    </location>
</feature>
<evidence type="ECO:0000313" key="3">
    <source>
        <dbReference type="Proteomes" id="UP001448207"/>
    </source>
</evidence>
<dbReference type="PANTHER" id="PTHR28230:SF1">
    <property type="entry name" value="MITOCHONDRIAL IMPORT PROTEIN 2"/>
    <property type="match status" value="1"/>
</dbReference>
<dbReference type="EMBL" id="JBCLYO010000004">
    <property type="protein sequence ID" value="KAL0090376.1"/>
    <property type="molecule type" value="Genomic_DNA"/>
</dbReference>
<name>A0ABR3B571_PHYBL</name>